<accession>A0A0F8ZGD0</accession>
<sequence length="224" mass="25426">MSNVVHPKQTLDDALWRTITYRLVNSIPAFEAVGGVAPRHDRGLMIATMRSKGVVLNSPAYITLPRPHGPSYHNRVDRLEAILNFLNLEFDGLVYSIQEAKTLEEISSCLKHLYGIGPFLSLQIYRDLIGAKQIPFTANDWVEIGPGAKLTLLELYGDEAKSVSMQRGLARYLTVVQEAALYSRGWNEFENVYLSICDIEHCLCEYGKYAKLVAGRGRRRYYRR</sequence>
<dbReference type="EMBL" id="LAZR01051489">
    <property type="protein sequence ID" value="KKK85050.1"/>
    <property type="molecule type" value="Genomic_DNA"/>
</dbReference>
<gene>
    <name evidence="2" type="ORF">LCGC14_2777190</name>
</gene>
<dbReference type="InterPro" id="IPR040684">
    <property type="entry name" value="HMUDK_hel"/>
</dbReference>
<feature type="domain" description="5-hmdU DNA kinase helical" evidence="1">
    <location>
        <begin position="7"/>
        <end position="213"/>
    </location>
</feature>
<organism evidence="2">
    <name type="scientific">marine sediment metagenome</name>
    <dbReference type="NCBI Taxonomy" id="412755"/>
    <lineage>
        <taxon>unclassified sequences</taxon>
        <taxon>metagenomes</taxon>
        <taxon>ecological metagenomes</taxon>
    </lineage>
</organism>
<evidence type="ECO:0000313" key="2">
    <source>
        <dbReference type="EMBL" id="KKK85050.1"/>
    </source>
</evidence>
<comment type="caution">
    <text evidence="2">The sequence shown here is derived from an EMBL/GenBank/DDBJ whole genome shotgun (WGS) entry which is preliminary data.</text>
</comment>
<dbReference type="Pfam" id="PF18723">
    <property type="entry name" value="HMUDK_hel"/>
    <property type="match status" value="1"/>
</dbReference>
<reference evidence="2" key="1">
    <citation type="journal article" date="2015" name="Nature">
        <title>Complex archaea that bridge the gap between prokaryotes and eukaryotes.</title>
        <authorList>
            <person name="Spang A."/>
            <person name="Saw J.H."/>
            <person name="Jorgensen S.L."/>
            <person name="Zaremba-Niedzwiedzka K."/>
            <person name="Martijn J."/>
            <person name="Lind A.E."/>
            <person name="van Eijk R."/>
            <person name="Schleper C."/>
            <person name="Guy L."/>
            <person name="Ettema T.J."/>
        </authorList>
    </citation>
    <scope>NUCLEOTIDE SEQUENCE</scope>
</reference>
<dbReference type="AlphaFoldDB" id="A0A0F8ZGD0"/>
<protein>
    <recommendedName>
        <fullName evidence="1">5-hmdU DNA kinase helical domain-containing protein</fullName>
    </recommendedName>
</protein>
<proteinExistence type="predicted"/>
<name>A0A0F8ZGD0_9ZZZZ</name>
<evidence type="ECO:0000259" key="1">
    <source>
        <dbReference type="Pfam" id="PF18723"/>
    </source>
</evidence>